<dbReference type="PANTHER" id="PTHR35711:SF1">
    <property type="entry name" value="ECTODERMAL, ISOFORM F"/>
    <property type="match status" value="1"/>
</dbReference>
<evidence type="ECO:0000256" key="2">
    <source>
        <dbReference type="SAM" id="MobiDB-lite"/>
    </source>
</evidence>
<feature type="compositionally biased region" description="Basic residues" evidence="2">
    <location>
        <begin position="2318"/>
        <end position="2328"/>
    </location>
</feature>
<feature type="region of interest" description="Disordered" evidence="2">
    <location>
        <begin position="882"/>
        <end position="937"/>
    </location>
</feature>
<feature type="compositionally biased region" description="Acidic residues" evidence="2">
    <location>
        <begin position="1409"/>
        <end position="1422"/>
    </location>
</feature>
<feature type="compositionally biased region" description="Low complexity" evidence="2">
    <location>
        <begin position="1123"/>
        <end position="1132"/>
    </location>
</feature>
<gene>
    <name evidence="3" type="ORF">Agabi119p4_8660</name>
</gene>
<feature type="compositionally biased region" description="Polar residues" evidence="2">
    <location>
        <begin position="1908"/>
        <end position="1925"/>
    </location>
</feature>
<feature type="region of interest" description="Disordered" evidence="2">
    <location>
        <begin position="2243"/>
        <end position="2328"/>
    </location>
</feature>
<feature type="coiled-coil region" evidence="1">
    <location>
        <begin position="1267"/>
        <end position="1294"/>
    </location>
</feature>
<feature type="region of interest" description="Disordered" evidence="2">
    <location>
        <begin position="2093"/>
        <end position="2193"/>
    </location>
</feature>
<reference evidence="3 4" key="1">
    <citation type="journal article" name="Sci. Rep.">
        <title>Telomere-to-telomere assembled and centromere annotated genomes of the two main subspecies of the button mushroom Agaricus bisporus reveal especially polymorphic chromosome ends.</title>
        <authorList>
            <person name="Sonnenberg A.S.M."/>
            <person name="Sedaghat-Telgerd N."/>
            <person name="Lavrijssen B."/>
            <person name="Ohm R.A."/>
            <person name="Hendrickx P.M."/>
            <person name="Scholtmeijer K."/>
            <person name="Baars J.J.P."/>
            <person name="van Peer A."/>
        </authorList>
    </citation>
    <scope>NUCLEOTIDE SEQUENCE [LARGE SCALE GENOMIC DNA]</scope>
    <source>
        <strain evidence="3 4">H119_p4</strain>
    </source>
</reference>
<proteinExistence type="predicted"/>
<dbReference type="EMBL" id="JABXXO010000012">
    <property type="protein sequence ID" value="KAF7762067.1"/>
    <property type="molecule type" value="Genomic_DNA"/>
</dbReference>
<feature type="region of interest" description="Disordered" evidence="2">
    <location>
        <begin position="1123"/>
        <end position="1251"/>
    </location>
</feature>
<feature type="compositionally biased region" description="Low complexity" evidence="2">
    <location>
        <begin position="915"/>
        <end position="932"/>
    </location>
</feature>
<feature type="region of interest" description="Disordered" evidence="2">
    <location>
        <begin position="1869"/>
        <end position="1987"/>
    </location>
</feature>
<feature type="compositionally biased region" description="Low complexity" evidence="2">
    <location>
        <begin position="2093"/>
        <end position="2110"/>
    </location>
</feature>
<feature type="compositionally biased region" description="Low complexity" evidence="2">
    <location>
        <begin position="1012"/>
        <end position="1023"/>
    </location>
</feature>
<feature type="compositionally biased region" description="Basic and acidic residues" evidence="2">
    <location>
        <begin position="2243"/>
        <end position="2257"/>
    </location>
</feature>
<feature type="compositionally biased region" description="Polar residues" evidence="2">
    <location>
        <begin position="1931"/>
        <end position="1940"/>
    </location>
</feature>
<organism evidence="3 4">
    <name type="scientific">Agaricus bisporus var. burnettii</name>
    <dbReference type="NCBI Taxonomy" id="192524"/>
    <lineage>
        <taxon>Eukaryota</taxon>
        <taxon>Fungi</taxon>
        <taxon>Dikarya</taxon>
        <taxon>Basidiomycota</taxon>
        <taxon>Agaricomycotina</taxon>
        <taxon>Agaricomycetes</taxon>
        <taxon>Agaricomycetidae</taxon>
        <taxon>Agaricales</taxon>
        <taxon>Agaricineae</taxon>
        <taxon>Agaricaceae</taxon>
        <taxon>Agaricus</taxon>
    </lineage>
</organism>
<dbReference type="PANTHER" id="PTHR35711">
    <property type="entry name" value="EXPRESSED PROTEIN"/>
    <property type="match status" value="1"/>
</dbReference>
<feature type="compositionally biased region" description="Polar residues" evidence="2">
    <location>
        <begin position="2258"/>
        <end position="2278"/>
    </location>
</feature>
<protein>
    <submittedName>
        <fullName evidence="3">Uncharacterized protein</fullName>
    </submittedName>
</protein>
<feature type="compositionally biased region" description="Basic and acidic residues" evidence="2">
    <location>
        <begin position="1177"/>
        <end position="1195"/>
    </location>
</feature>
<feature type="compositionally biased region" description="Low complexity" evidence="2">
    <location>
        <begin position="1429"/>
        <end position="1460"/>
    </location>
</feature>
<feature type="compositionally biased region" description="Low complexity" evidence="2">
    <location>
        <begin position="506"/>
        <end position="534"/>
    </location>
</feature>
<feature type="compositionally biased region" description="Basic residues" evidence="2">
    <location>
        <begin position="1163"/>
        <end position="1176"/>
    </location>
</feature>
<evidence type="ECO:0000313" key="4">
    <source>
        <dbReference type="Proteomes" id="UP000629468"/>
    </source>
</evidence>
<name>A0A8H7C4D4_AGABI</name>
<sequence length="2328" mass="258268">METTFAIIDMSAKTKPVIRIQELPDQVLIEVFRHATWAPYGIEFSDLVLKSMQSSRTKRVTKEYRLSLVTKRYLIRVCKKWRRLAFLFLYEWILASRADRLSSLLATLESSNGDEARVGWCTKRLDIDLGHETLTQSLKLNIGDAIVNILQALPNLEVLTVADCDDLSWISHSWCSKLMFLNCVHSIKCDGILDPHIWTSFIESHPRLVGVNISTKKPPPSHYNSFTHPLESWTTSEISPVPIDGTFTSLRRLCINLEHYDGPRRYDRLISRPMFSLDTLQLNVFKLKFPNELILNPVQSLFQFLPNLRRINLVLPAEETRGETVPGGVERAWTAPSAADGRENDGRNTVAPRVSSEMQLGVELVAGPGRAGKIALTCRFIQHDQWLTTHIDPSWSVRQLKLWLIHRLFAIPVPQRIFSPPSLSGKAPERPPSPITFAPDPRTRPASPIIFAPPQKSGFYGSASGRGWLSDTDEELFSGDDGGPSSSATLAKRKSRMMTINVGPGSSHSDSESTSHIPSAQYPHSPTTSTAAANPPSPAPIFNPDIDKFPGGINSSHWTLIRYSTGQLLPDDDPLSWYDIFENELVELHCPSFPSTHILYEYQVCHLWNPERHQERERLRGKLKKRFESEIANKHSSRDKNKERDKGDSARAAYLTQVIKAMSIDSHTGINLGLVEYYGERLAKAKVKPSLTRIPRSIDVYVQPYWEGWVRTLRIVYRGNPHEVAFLAAMGGGIGGASGIVGSGGSGGSNSAANQGAQDSYRFGTGPMPNGYGIGPQFGHFNPGEKNPHFPSSGDSVRGANPGDSKLLRVEWRERWVKIQDGYLIVLRESNNDDATHVLPLKNLSSLTDTHHLVRYLPFSGFNPPLDHPSVNQDIIIPAINLPISRPPRPSHGYFDESSSDETTHNRHHRKGLHASHGSLAHHGQGHHSSGSWPGGGVAGAIVGGGVGGSERGGKEYNFDFRDASSLRQHIKVRELTPLVGSRFDPTYLPITSEEQKASGLRVVCLQFRKPTASSTTATTSRSTGGGGSVGGAEFSNSRRKSKLEQVEEREKRKERERVKESELDPSTLALEDMKERAGEWGGLRSNNPFWKCPQRFRREPTYIYRFKTRTRMRYNRNTAITPTTTIFPSTTGSRRRGAATKSRESSGGKVSNQDFLSVGGSQHHRRRHHHHRQQPYRKERVYQERDRRRHEKEGILTAQFLGGGIPAEEKERKAEKARRKQEKQEEKDRLKHEKESRGGSGSGGGGKEKDWKLGALNVDFWNWGKKKKKAKQEKQMKMRLEEHERQIEEHFAAASASAYKIPRAASDSVTTIDTSLAGTIPSSTAIGSEIGVRSGGPSSDEDGAESVHWDRGRSETSNVETTEDDDEDDDDASEDDDEEKEVRDEEENDGVPEPYPDAIPHESSPVRDDDDDDDDDDEIEYADQPTADSPDPSISSISTPGTLSPSGSGESLLTPGPSSVSNVVVQIEVDKRVETETETEDANQRRSKTVASSFKGKKPRRSSSSNNTTDRQSQQHDLFERQQPGHRLVGQLHTSDDERNEIGGAEEEDDGSDLSSPVFAPAPSTRKVPSTSRHKDHTGSVSSRKSSTSFDASFEWSTTGDDETDDDLTFDNELPDFKRSGYRYGLYSNRKEGEKMRYRREKEEQREREAKIREQRKLEEKEVLLEKERIERDRERRERRKKEEEGEWVCLDLGNDFAFGSFLRIVHQHCPHPMKSTFLERMVGGPFNDNPPPPQSSAKKPPTYLRSIVESDDAPEPPAKPETTPSRVSTKSSMPPSTQSSSCLTSSHSEDSETDYVTPLLGYGDPRFQYPSRTSATLPYPEWRLNALRKAQRAGTGDVGRAMEMLNWGREDPVISGASGVVHEFERPGFQAYSGGGGGKGKERRRESGSGTEDNVSSLGTIGPMTVGSTGTVNALPPSQQRRTSIGARSIQSVTSPKSTILEVPREGGDSGNESSGEDSDRAVSTASSVGGRSPEHRKHKKSTKGMSIGARLVDWSDDDEDNASELEWIGWPMDIQRQAKRQYAIQARRGVVKSTWQSDAELAELGLPINQTDDMRKYVKNRQQLEPEAFIILGGKPGAADTQATLLSASTQISSTSTSLTTSASPLARMTTSDTSDLQHKRTESQSSHTLHHSASLHTGLKKDSSPLRRPSMPILSVNVHHENRVERGKNKARSFRDITSSNDEAKSPTMSSAIQGMFSSIGGSSSREMSANAAQAGVSSASMGRSGNILLGRSILKKKEYSEQEREGDKEMRKGQQQRPQLRVATSPSVGSPFSANAVESMKSPTFSTNRRLTRMRSDASILSNTEGSPPPAQAKKRGVIGKLL</sequence>
<feature type="compositionally biased region" description="Low complexity" evidence="2">
    <location>
        <begin position="1762"/>
        <end position="1788"/>
    </location>
</feature>
<evidence type="ECO:0000256" key="1">
    <source>
        <dbReference type="SAM" id="Coils"/>
    </source>
</evidence>
<accession>A0A8H7C4D4</accession>
<feature type="region of interest" description="Disordered" evidence="2">
    <location>
        <begin position="1722"/>
        <end position="1801"/>
    </location>
</feature>
<feature type="compositionally biased region" description="Low complexity" evidence="2">
    <location>
        <begin position="1503"/>
        <end position="1513"/>
    </location>
</feature>
<feature type="region of interest" description="Disordered" evidence="2">
    <location>
        <begin position="1319"/>
        <end position="1620"/>
    </location>
</feature>
<feature type="compositionally biased region" description="Low complexity" evidence="2">
    <location>
        <begin position="2129"/>
        <end position="2141"/>
    </location>
</feature>
<feature type="compositionally biased region" description="Low complexity" evidence="2">
    <location>
        <begin position="1581"/>
        <end position="1590"/>
    </location>
</feature>
<feature type="compositionally biased region" description="Basic and acidic residues" evidence="2">
    <location>
        <begin position="1223"/>
        <end position="1238"/>
    </location>
</feature>
<keyword evidence="1" id="KW-0175">Coiled coil</keyword>
<feature type="compositionally biased region" description="Acidic residues" evidence="2">
    <location>
        <begin position="1601"/>
        <end position="1615"/>
    </location>
</feature>
<feature type="compositionally biased region" description="Basic and acidic residues" evidence="2">
    <location>
        <begin position="1043"/>
        <end position="1063"/>
    </location>
</feature>
<feature type="compositionally biased region" description="Polar residues" evidence="2">
    <location>
        <begin position="2180"/>
        <end position="2193"/>
    </location>
</feature>
<comment type="caution">
    <text evidence="3">The sequence shown here is derived from an EMBL/GenBank/DDBJ whole genome shotgun (WGS) entry which is preliminary data.</text>
</comment>
<feature type="compositionally biased region" description="Basic and acidic residues" evidence="2">
    <location>
        <begin position="2162"/>
        <end position="2172"/>
    </location>
</feature>
<feature type="region of interest" description="Disordered" evidence="2">
    <location>
        <begin position="1634"/>
        <end position="1658"/>
    </location>
</feature>
<dbReference type="Proteomes" id="UP000629468">
    <property type="component" value="Unassembled WGS sequence"/>
</dbReference>
<feature type="region of interest" description="Disordered" evidence="2">
    <location>
        <begin position="1012"/>
        <end position="1071"/>
    </location>
</feature>
<feature type="compositionally biased region" description="Acidic residues" evidence="2">
    <location>
        <begin position="1362"/>
        <end position="1391"/>
    </location>
</feature>
<evidence type="ECO:0000313" key="3">
    <source>
        <dbReference type="EMBL" id="KAF7762067.1"/>
    </source>
</evidence>
<feature type="compositionally biased region" description="Basic and acidic residues" evidence="2">
    <location>
        <begin position="1346"/>
        <end position="1355"/>
    </location>
</feature>
<feature type="region of interest" description="Disordered" evidence="2">
    <location>
        <begin position="471"/>
        <end position="539"/>
    </location>
</feature>